<evidence type="ECO:0000256" key="4">
    <source>
        <dbReference type="PIRSR" id="PIRSR016521-1"/>
    </source>
</evidence>
<dbReference type="AlphaFoldDB" id="A0A6P7R3V0"/>
<feature type="domain" description="BAAT/Acyl-CoA thioester hydrolase C-terminal" evidence="6">
    <location>
        <begin position="256"/>
        <end position="464"/>
    </location>
</feature>
<reference evidence="8" key="1">
    <citation type="submission" date="2025-08" db="UniProtKB">
        <authorList>
            <consortium name="RefSeq"/>
        </authorList>
    </citation>
    <scope>IDENTIFICATION</scope>
</reference>
<dbReference type="Pfam" id="PF04775">
    <property type="entry name" value="Bile_Hydr_Trans"/>
    <property type="match status" value="1"/>
</dbReference>
<evidence type="ECO:0000259" key="5">
    <source>
        <dbReference type="Pfam" id="PF04775"/>
    </source>
</evidence>
<evidence type="ECO:0000313" key="7">
    <source>
        <dbReference type="Proteomes" id="UP000515126"/>
    </source>
</evidence>
<feature type="active site" description="Charge relay system" evidence="4">
    <location>
        <position position="285"/>
    </location>
</feature>
<evidence type="ECO:0000256" key="1">
    <source>
        <dbReference type="ARBA" id="ARBA00006538"/>
    </source>
</evidence>
<dbReference type="FunFam" id="3.40.50.1820:FF:000024">
    <property type="entry name" value="acyl-coenzyme A thioesterase 4"/>
    <property type="match status" value="1"/>
</dbReference>
<dbReference type="PANTHER" id="PTHR10824:SF1">
    <property type="entry name" value="ACYL-COENZYME A AMINO ACID N-ACYLTRANSFERASE 1-RELATED"/>
    <property type="match status" value="1"/>
</dbReference>
<evidence type="ECO:0000256" key="3">
    <source>
        <dbReference type="ARBA" id="ARBA00023098"/>
    </source>
</evidence>
<feature type="domain" description="Acyl-CoA thioester hydrolase/bile acid-CoA amino acid N-acetyltransferase" evidence="5">
    <location>
        <begin position="65"/>
        <end position="194"/>
    </location>
</feature>
<dbReference type="InterPro" id="IPR042490">
    <property type="entry name" value="Thio_Ohase/BAAT_N"/>
</dbReference>
<keyword evidence="7" id="KW-1185">Reference proteome</keyword>
<feature type="active site" description="Charge relay system" evidence="4">
    <location>
        <position position="379"/>
    </location>
</feature>
<dbReference type="InterPro" id="IPR014940">
    <property type="entry name" value="BAAT_C"/>
</dbReference>
<gene>
    <name evidence="8" type="primary">LOC110293184</name>
</gene>
<dbReference type="Gene3D" id="3.40.50.1820">
    <property type="entry name" value="alpha/beta hydrolase"/>
    <property type="match status" value="1"/>
</dbReference>
<dbReference type="InterPro" id="IPR016662">
    <property type="entry name" value="Acyl-CoA_thioEstase_long-chain"/>
</dbReference>
<dbReference type="Gene3D" id="2.60.40.2240">
    <property type="entry name" value="Acyl-CoA thioester hydrolase/BAAT N-terminal domain"/>
    <property type="match status" value="1"/>
</dbReference>
<dbReference type="GO" id="GO:0005777">
    <property type="term" value="C:peroxisome"/>
    <property type="evidence" value="ECO:0007669"/>
    <property type="project" value="TreeGrafter"/>
</dbReference>
<dbReference type="InterPro" id="IPR029058">
    <property type="entry name" value="AB_hydrolase_fold"/>
</dbReference>
<proteinExistence type="inferred from homology"/>
<dbReference type="GO" id="GO:0006637">
    <property type="term" value="P:acyl-CoA metabolic process"/>
    <property type="evidence" value="ECO:0007669"/>
    <property type="project" value="InterPro"/>
</dbReference>
<dbReference type="Proteomes" id="UP000515126">
    <property type="component" value="Chromosome 4"/>
</dbReference>
<dbReference type="PANTHER" id="PTHR10824">
    <property type="entry name" value="ACYL-COENZYME A THIOESTERASE-RELATED"/>
    <property type="match status" value="1"/>
</dbReference>
<name>A0A6P7R3V0_MUSCR</name>
<keyword evidence="2" id="KW-0276">Fatty acid metabolism</keyword>
<protein>
    <submittedName>
        <fullName evidence="8">Acyl-coenzyme A amino acid N-acyltransferase 1 isoform X1</fullName>
    </submittedName>
</protein>
<dbReference type="GO" id="GO:0006631">
    <property type="term" value="P:fatty acid metabolic process"/>
    <property type="evidence" value="ECO:0007669"/>
    <property type="project" value="UniProtKB-KW"/>
</dbReference>
<keyword evidence="3" id="KW-0443">Lipid metabolism</keyword>
<evidence type="ECO:0000259" key="6">
    <source>
        <dbReference type="Pfam" id="PF08840"/>
    </source>
</evidence>
<evidence type="ECO:0000256" key="2">
    <source>
        <dbReference type="ARBA" id="ARBA00022832"/>
    </source>
</evidence>
<sequence>MRAAGRTWEWQRMLEETLLVWSSTDRKFVPECREAMGKRLLREEAPLNTLMMVQLIATPSNALVDEPVSIRATGLPPSHIVTIKATVKDEKDNVFQSKAFYKTNEAGEVDLEQTPALGGDYVGVHPMGLFFSLKPKKAFHRLIKKDVMNSPLCISLDLYDSVNWLETVRIPSKASQRVQRWFVGPGVKREQIQEGRVRGALFLPPGKGPFPGIIDLFGLIGGLVEFRASLLASHGFAVLALAYFAYEDLPEKLQEVDLDYFEEAANFLLSHPKIQQPGIGVISTSKGAEIGLAMACYLKQVIATVCINGPTTITGLPLRYQDLVVTPIQQALERIEVHVSGAVCFRHTTQYLQNKLYSQNILPVEKAQGKILFIVGENDELLDSKLHAQRAMNQLRRHGRSSGKMLAYPGAGHLIEPPYSPLCFASWRPVLGQPMCFGGDLMAHAAAQEHSWREIQKFFRKHLLQSRSKL</sequence>
<dbReference type="SUPFAM" id="SSF53474">
    <property type="entry name" value="alpha/beta-Hydrolases"/>
    <property type="match status" value="1"/>
</dbReference>
<dbReference type="GO" id="GO:0047617">
    <property type="term" value="F:fatty acyl-CoA hydrolase activity"/>
    <property type="evidence" value="ECO:0007669"/>
    <property type="project" value="TreeGrafter"/>
</dbReference>
<dbReference type="InterPro" id="IPR006862">
    <property type="entry name" value="Thio_Ohase/aa_AcTrfase"/>
</dbReference>
<organism evidence="7 8">
    <name type="scientific">Mus caroli</name>
    <name type="common">Ryukyu mouse</name>
    <name type="synonym">Ricefield mouse</name>
    <dbReference type="NCBI Taxonomy" id="10089"/>
    <lineage>
        <taxon>Eukaryota</taxon>
        <taxon>Metazoa</taxon>
        <taxon>Chordata</taxon>
        <taxon>Craniata</taxon>
        <taxon>Vertebrata</taxon>
        <taxon>Euteleostomi</taxon>
        <taxon>Mammalia</taxon>
        <taxon>Eutheria</taxon>
        <taxon>Euarchontoglires</taxon>
        <taxon>Glires</taxon>
        <taxon>Rodentia</taxon>
        <taxon>Myomorpha</taxon>
        <taxon>Muroidea</taxon>
        <taxon>Muridae</taxon>
        <taxon>Murinae</taxon>
        <taxon>Mus</taxon>
        <taxon>Mus</taxon>
    </lineage>
</organism>
<dbReference type="RefSeq" id="XP_029332356.1">
    <property type="nucleotide sequence ID" value="XM_029476496.1"/>
</dbReference>
<dbReference type="GeneID" id="110293184"/>
<accession>A0A6P7R3V0</accession>
<dbReference type="PIRSF" id="PIRSF016521">
    <property type="entry name" value="Acyl-CoA_hydro"/>
    <property type="match status" value="1"/>
</dbReference>
<evidence type="ECO:0000313" key="8">
    <source>
        <dbReference type="RefSeq" id="XP_029332356.1"/>
    </source>
</evidence>
<dbReference type="FunFam" id="2.60.40.2240:FF:000001">
    <property type="entry name" value="acyl-coenzyme A thioesterase 4"/>
    <property type="match status" value="1"/>
</dbReference>
<comment type="similarity">
    <text evidence="1">Belongs to the C/M/P thioester hydrolase family.</text>
</comment>
<feature type="active site" description="Charge relay system" evidence="4">
    <location>
        <position position="413"/>
    </location>
</feature>
<dbReference type="Pfam" id="PF08840">
    <property type="entry name" value="BAAT_C"/>
    <property type="match status" value="1"/>
</dbReference>